<evidence type="ECO:0000256" key="3">
    <source>
        <dbReference type="ARBA" id="ARBA00022490"/>
    </source>
</evidence>
<dbReference type="PANTHER" id="PTHR21064:SF1">
    <property type="entry name" value="HYDROXYLYSINE KINASE"/>
    <property type="match status" value="1"/>
</dbReference>
<keyword evidence="3" id="KW-0963">Cytoplasm</keyword>
<dbReference type="InterPro" id="IPR050249">
    <property type="entry name" value="Pseudomonas-type_ThrB"/>
</dbReference>
<dbReference type="GO" id="GO:0005737">
    <property type="term" value="C:cytoplasm"/>
    <property type="evidence" value="ECO:0007669"/>
    <property type="project" value="UniProtKB-SubCell"/>
</dbReference>
<comment type="subcellular location">
    <subcellularLocation>
        <location evidence="1">Cytoplasm</location>
    </subcellularLocation>
</comment>
<dbReference type="PANTHER" id="PTHR21064">
    <property type="entry name" value="AMINOGLYCOSIDE PHOSPHOTRANSFERASE DOMAIN-CONTAINING PROTEIN-RELATED"/>
    <property type="match status" value="1"/>
</dbReference>
<proteinExistence type="inferred from homology"/>
<sequence>MADITENICPMLNKDQVEDILKNDYGFINGKIQELDGYDDKNYHITEVEKCIEEIEFPTDGIIIKFINSIDSKNLLLLDAQTKLTQYLEYSGIYCPVPVFNKYGNSYRSHIISKWYIIK</sequence>
<keyword evidence="4 6" id="KW-0808">Transferase</keyword>
<gene>
    <name evidence="6" type="primary">agphd1</name>
    <name evidence="6" type="ORF">g.38741</name>
</gene>
<dbReference type="EMBL" id="GGMR01005556">
    <property type="protein sequence ID" value="MBY18175.1"/>
    <property type="molecule type" value="Transcribed_RNA"/>
</dbReference>
<dbReference type="AlphaFoldDB" id="A0A2S2NLX1"/>
<reference evidence="6" key="1">
    <citation type="submission" date="2018-04" db="EMBL/GenBank/DDBJ databases">
        <title>Transcriptome of Schizaphis graminum biotype I.</title>
        <authorList>
            <person name="Scully E.D."/>
            <person name="Geib S.M."/>
            <person name="Palmer N.A."/>
            <person name="Koch K."/>
            <person name="Bradshaw J."/>
            <person name="Heng-Moss T."/>
            <person name="Sarath G."/>
        </authorList>
    </citation>
    <scope>NUCLEOTIDE SEQUENCE</scope>
</reference>
<keyword evidence="5" id="KW-0418">Kinase</keyword>
<evidence type="ECO:0000256" key="4">
    <source>
        <dbReference type="ARBA" id="ARBA00022679"/>
    </source>
</evidence>
<protein>
    <submittedName>
        <fullName evidence="6">Aminoglycoside phosphotransferase domain-containing protein 1</fullName>
    </submittedName>
</protein>
<dbReference type="GO" id="GO:0019202">
    <property type="term" value="F:amino acid kinase activity"/>
    <property type="evidence" value="ECO:0007669"/>
    <property type="project" value="TreeGrafter"/>
</dbReference>
<evidence type="ECO:0000313" key="6">
    <source>
        <dbReference type="EMBL" id="MBY18175.1"/>
    </source>
</evidence>
<evidence type="ECO:0000256" key="1">
    <source>
        <dbReference type="ARBA" id="ARBA00004496"/>
    </source>
</evidence>
<evidence type="ECO:0000256" key="2">
    <source>
        <dbReference type="ARBA" id="ARBA00006219"/>
    </source>
</evidence>
<organism evidence="6">
    <name type="scientific">Schizaphis graminum</name>
    <name type="common">Green bug aphid</name>
    <dbReference type="NCBI Taxonomy" id="13262"/>
    <lineage>
        <taxon>Eukaryota</taxon>
        <taxon>Metazoa</taxon>
        <taxon>Ecdysozoa</taxon>
        <taxon>Arthropoda</taxon>
        <taxon>Hexapoda</taxon>
        <taxon>Insecta</taxon>
        <taxon>Pterygota</taxon>
        <taxon>Neoptera</taxon>
        <taxon>Paraneoptera</taxon>
        <taxon>Hemiptera</taxon>
        <taxon>Sternorrhyncha</taxon>
        <taxon>Aphidomorpha</taxon>
        <taxon>Aphidoidea</taxon>
        <taxon>Aphididae</taxon>
        <taxon>Aphidini</taxon>
        <taxon>Schizaphis</taxon>
    </lineage>
</organism>
<comment type="similarity">
    <text evidence="2">Belongs to the aminoglycoside phosphotransferase family.</text>
</comment>
<accession>A0A2S2NLX1</accession>
<evidence type="ECO:0000256" key="5">
    <source>
        <dbReference type="ARBA" id="ARBA00022777"/>
    </source>
</evidence>
<name>A0A2S2NLX1_SCHGA</name>